<dbReference type="AlphaFoldDB" id="A0A8J7UUP1"/>
<accession>A0A8J7UUP1</accession>
<reference evidence="3" key="1">
    <citation type="submission" date="2021-02" db="EMBL/GenBank/DDBJ databases">
        <title>Natronogracilivirga saccharolytica gen. nov. sp. nov. a new anaerobic, haloalkiliphilic carbohydrate-fermenting bacterium from soda lake and proposing of Cyclonatronumiaceae fam. nov. in the phylum Balneolaeota.</title>
        <authorList>
            <person name="Zhilina T.N."/>
            <person name="Sorokin D.Y."/>
            <person name="Zavarzina D.G."/>
            <person name="Toshchakov S.V."/>
            <person name="Kublanov I.V."/>
        </authorList>
    </citation>
    <scope>NUCLEOTIDE SEQUENCE</scope>
    <source>
        <strain evidence="3">Z-1702</strain>
    </source>
</reference>
<keyword evidence="1" id="KW-0732">Signal</keyword>
<feature type="domain" description="Beta-lactamase-related" evidence="2">
    <location>
        <begin position="61"/>
        <end position="368"/>
    </location>
</feature>
<proteinExistence type="predicted"/>
<keyword evidence="4" id="KW-1185">Reference proteome</keyword>
<evidence type="ECO:0000313" key="4">
    <source>
        <dbReference type="Proteomes" id="UP000673975"/>
    </source>
</evidence>
<dbReference type="InterPro" id="IPR001466">
    <property type="entry name" value="Beta-lactam-related"/>
</dbReference>
<dbReference type="PANTHER" id="PTHR46825">
    <property type="entry name" value="D-ALANYL-D-ALANINE-CARBOXYPEPTIDASE/ENDOPEPTIDASE AMPH"/>
    <property type="match status" value="1"/>
</dbReference>
<dbReference type="Gene3D" id="3.40.710.10">
    <property type="entry name" value="DD-peptidase/beta-lactamase superfamily"/>
    <property type="match status" value="1"/>
</dbReference>
<evidence type="ECO:0000313" key="3">
    <source>
        <dbReference type="EMBL" id="MBP3191717.1"/>
    </source>
</evidence>
<dbReference type="InterPro" id="IPR023650">
    <property type="entry name" value="Beta-lactam_class-A_AS"/>
</dbReference>
<evidence type="ECO:0000256" key="1">
    <source>
        <dbReference type="SAM" id="SignalP"/>
    </source>
</evidence>
<keyword evidence="3" id="KW-0378">Hydrolase</keyword>
<dbReference type="InterPro" id="IPR012338">
    <property type="entry name" value="Beta-lactam/transpept-like"/>
</dbReference>
<organism evidence="3 4">
    <name type="scientific">Natronogracilivirga saccharolytica</name>
    <dbReference type="NCBI Taxonomy" id="2812953"/>
    <lineage>
        <taxon>Bacteria</taxon>
        <taxon>Pseudomonadati</taxon>
        <taxon>Balneolota</taxon>
        <taxon>Balneolia</taxon>
        <taxon>Balneolales</taxon>
        <taxon>Cyclonatronaceae</taxon>
        <taxon>Natronogracilivirga</taxon>
    </lineage>
</organism>
<dbReference type="PANTHER" id="PTHR46825:SF9">
    <property type="entry name" value="BETA-LACTAMASE-RELATED DOMAIN-CONTAINING PROTEIN"/>
    <property type="match status" value="1"/>
</dbReference>
<dbReference type="InterPro" id="IPR050491">
    <property type="entry name" value="AmpC-like"/>
</dbReference>
<name>A0A8J7UUP1_9BACT</name>
<dbReference type="Proteomes" id="UP000673975">
    <property type="component" value="Unassembled WGS sequence"/>
</dbReference>
<gene>
    <name evidence="3" type="ORF">NATSA_03480</name>
</gene>
<feature type="signal peptide" evidence="1">
    <location>
        <begin position="1"/>
        <end position="28"/>
    </location>
</feature>
<dbReference type="RefSeq" id="WP_210510437.1">
    <property type="nucleotide sequence ID" value="NZ_JAFIDN010000002.1"/>
</dbReference>
<comment type="caution">
    <text evidence="3">The sequence shown here is derived from an EMBL/GenBank/DDBJ whole genome shotgun (WGS) entry which is preliminary data.</text>
</comment>
<dbReference type="SUPFAM" id="SSF56601">
    <property type="entry name" value="beta-lactamase/transpeptidase-like"/>
    <property type="match status" value="1"/>
</dbReference>
<dbReference type="PROSITE" id="PS00146">
    <property type="entry name" value="BETA_LACTAMASE_A"/>
    <property type="match status" value="1"/>
</dbReference>
<dbReference type="GO" id="GO:0016787">
    <property type="term" value="F:hydrolase activity"/>
    <property type="evidence" value="ECO:0007669"/>
    <property type="project" value="UniProtKB-KW"/>
</dbReference>
<dbReference type="EMBL" id="JAFIDN010000002">
    <property type="protein sequence ID" value="MBP3191717.1"/>
    <property type="molecule type" value="Genomic_DNA"/>
</dbReference>
<sequence length="470" mass="53154">MNKHLFTIKKSLTVFAAIALAVPGLVRAEQGLRVAEDTARPDYSHVSETDLDSIFMAYDKPDSPGCAAGVVCHGDLIFSKGYGKANLDYGIPIRPDSRFMIASVSKQFAAAALLMMEQQGNLDLDEDLRTYIPDMPDFGKPVTARQIMHHTSGLRDIYNLLSLADIGLDDTTTDDDAMVLLSRQQRLNFDPGSRHLYSNSGYFLISVLVKNVTGLSLRDYSEKYFFEPTGMKSTHWHDDTEMIVPNRVISYRPTPDGHGQFYRGNMSRVGARGLFTTIEDFAKWDANFVENRTLLEDFSEKMTKPGSTSRRDSINYAAGLRLGKYKALPTVGHGGSYMGFRTNYMRFPDHQLGIIVFCNESSINPAVHARQIADLYLKEAFNKNFREFAGTYRSGSLDTGFDVYLEDGDLYLKRLATGTKEAESRRLIWDDDDEFRAERWNVQFERDDDDEITKLTIQAPRTGKITFERI</sequence>
<protein>
    <submittedName>
        <fullName evidence="3">Serine hydrolase</fullName>
    </submittedName>
</protein>
<dbReference type="Pfam" id="PF00144">
    <property type="entry name" value="Beta-lactamase"/>
    <property type="match status" value="1"/>
</dbReference>
<evidence type="ECO:0000259" key="2">
    <source>
        <dbReference type="Pfam" id="PF00144"/>
    </source>
</evidence>
<feature type="chain" id="PRO_5035248327" evidence="1">
    <location>
        <begin position="29"/>
        <end position="470"/>
    </location>
</feature>